<accession>A0ACB9KDK4</accession>
<reference evidence="1 2" key="2">
    <citation type="journal article" date="2022" name="Mol. Ecol. Resour.">
        <title>The genomes of chicory, endive, great burdock and yacon provide insights into Asteraceae paleo-polyploidization history and plant inulin production.</title>
        <authorList>
            <person name="Fan W."/>
            <person name="Wang S."/>
            <person name="Wang H."/>
            <person name="Wang A."/>
            <person name="Jiang F."/>
            <person name="Liu H."/>
            <person name="Zhao H."/>
            <person name="Xu D."/>
            <person name="Zhang Y."/>
        </authorList>
    </citation>
    <scope>NUCLEOTIDE SEQUENCE [LARGE SCALE GENOMIC DNA]</scope>
    <source>
        <strain evidence="2">cv. Yunnan</strain>
        <tissue evidence="1">Leaves</tissue>
    </source>
</reference>
<reference evidence="2" key="1">
    <citation type="journal article" date="2022" name="Mol. Ecol. Resour.">
        <title>The genomes of chicory, endive, great burdock and yacon provide insights into Asteraceae palaeo-polyploidization history and plant inulin production.</title>
        <authorList>
            <person name="Fan W."/>
            <person name="Wang S."/>
            <person name="Wang H."/>
            <person name="Wang A."/>
            <person name="Jiang F."/>
            <person name="Liu H."/>
            <person name="Zhao H."/>
            <person name="Xu D."/>
            <person name="Zhang Y."/>
        </authorList>
    </citation>
    <scope>NUCLEOTIDE SEQUENCE [LARGE SCALE GENOMIC DNA]</scope>
    <source>
        <strain evidence="2">cv. Yunnan</strain>
    </source>
</reference>
<organism evidence="1 2">
    <name type="scientific">Smallanthus sonchifolius</name>
    <dbReference type="NCBI Taxonomy" id="185202"/>
    <lineage>
        <taxon>Eukaryota</taxon>
        <taxon>Viridiplantae</taxon>
        <taxon>Streptophyta</taxon>
        <taxon>Embryophyta</taxon>
        <taxon>Tracheophyta</taxon>
        <taxon>Spermatophyta</taxon>
        <taxon>Magnoliopsida</taxon>
        <taxon>eudicotyledons</taxon>
        <taxon>Gunneridae</taxon>
        <taxon>Pentapetalae</taxon>
        <taxon>asterids</taxon>
        <taxon>campanulids</taxon>
        <taxon>Asterales</taxon>
        <taxon>Asteraceae</taxon>
        <taxon>Asteroideae</taxon>
        <taxon>Heliantheae alliance</taxon>
        <taxon>Millerieae</taxon>
        <taxon>Smallanthus</taxon>
    </lineage>
</organism>
<protein>
    <submittedName>
        <fullName evidence="1">Uncharacterized protein</fullName>
    </submittedName>
</protein>
<evidence type="ECO:0000313" key="2">
    <source>
        <dbReference type="Proteomes" id="UP001056120"/>
    </source>
</evidence>
<sequence>MTLEQLSLLGKRITMPLTYELIGIVSDEDLLELLATALSSDTSNTIKCARELIRSRIDPMQLISQLASQIMDILSGKFQDDASEIKRQFLKDILTNC</sequence>
<comment type="caution">
    <text evidence="1">The sequence shown here is derived from an EMBL/GenBank/DDBJ whole genome shotgun (WGS) entry which is preliminary data.</text>
</comment>
<keyword evidence="2" id="KW-1185">Reference proteome</keyword>
<name>A0ACB9KDK4_9ASTR</name>
<dbReference type="EMBL" id="CM042018">
    <property type="protein sequence ID" value="KAI3830304.1"/>
    <property type="molecule type" value="Genomic_DNA"/>
</dbReference>
<dbReference type="Proteomes" id="UP001056120">
    <property type="component" value="Linkage Group LG01"/>
</dbReference>
<gene>
    <name evidence="1" type="ORF">L1987_04442</name>
</gene>
<evidence type="ECO:0000313" key="1">
    <source>
        <dbReference type="EMBL" id="KAI3830304.1"/>
    </source>
</evidence>
<proteinExistence type="predicted"/>